<proteinExistence type="inferred from homology"/>
<dbReference type="HAMAP" id="MF_00303">
    <property type="entry name" value="Trigger_factor_Tig"/>
    <property type="match status" value="1"/>
</dbReference>
<protein>
    <recommendedName>
        <fullName evidence="4 11">Trigger factor</fullName>
        <shortName evidence="11">TF</shortName>
        <ecNumber evidence="3 11">5.2.1.8</ecNumber>
    </recommendedName>
    <alternativeName>
        <fullName evidence="10 11">PPIase</fullName>
    </alternativeName>
</protein>
<dbReference type="GO" id="GO:0005737">
    <property type="term" value="C:cytoplasm"/>
    <property type="evidence" value="ECO:0007669"/>
    <property type="project" value="UniProtKB-SubCell"/>
</dbReference>
<evidence type="ECO:0000256" key="7">
    <source>
        <dbReference type="ARBA" id="ARBA00023186"/>
    </source>
</evidence>
<dbReference type="GO" id="GO:0043335">
    <property type="term" value="P:protein unfolding"/>
    <property type="evidence" value="ECO:0007669"/>
    <property type="project" value="TreeGrafter"/>
</dbReference>
<dbReference type="Gene3D" id="1.10.3120.10">
    <property type="entry name" value="Trigger factor, C-terminal domain"/>
    <property type="match status" value="1"/>
</dbReference>
<evidence type="ECO:0000256" key="4">
    <source>
        <dbReference type="ARBA" id="ARBA00016902"/>
    </source>
</evidence>
<comment type="catalytic activity">
    <reaction evidence="1 11 12">
        <text>[protein]-peptidylproline (omega=180) = [protein]-peptidylproline (omega=0)</text>
        <dbReference type="Rhea" id="RHEA:16237"/>
        <dbReference type="Rhea" id="RHEA-COMP:10747"/>
        <dbReference type="Rhea" id="RHEA-COMP:10748"/>
        <dbReference type="ChEBI" id="CHEBI:83833"/>
        <dbReference type="ChEBI" id="CHEBI:83834"/>
        <dbReference type="EC" id="5.2.1.8"/>
    </reaction>
</comment>
<feature type="domain" description="PPIase FKBP-type" evidence="14">
    <location>
        <begin position="161"/>
        <end position="221"/>
    </location>
</feature>
<dbReference type="NCBIfam" id="TIGR00115">
    <property type="entry name" value="tig"/>
    <property type="match status" value="1"/>
</dbReference>
<keyword evidence="8 11" id="KW-0413">Isomerase</keyword>
<dbReference type="InterPro" id="IPR027304">
    <property type="entry name" value="Trigger_fact/SurA_dom_sf"/>
</dbReference>
<comment type="function">
    <text evidence="11">Involved in protein export. Acts as a chaperone by maintaining the newly synthesized protein in an open conformation. Functions as a peptidyl-prolyl cis-trans isomerase.</text>
</comment>
<dbReference type="GO" id="GO:0051301">
    <property type="term" value="P:cell division"/>
    <property type="evidence" value="ECO:0007669"/>
    <property type="project" value="UniProtKB-KW"/>
</dbReference>
<dbReference type="Pfam" id="PF05697">
    <property type="entry name" value="Trigger_N"/>
    <property type="match status" value="1"/>
</dbReference>
<dbReference type="Proteomes" id="UP001138802">
    <property type="component" value="Unassembled WGS sequence"/>
</dbReference>
<keyword evidence="5 11" id="KW-0132">Cell division</keyword>
<evidence type="ECO:0000256" key="2">
    <source>
        <dbReference type="ARBA" id="ARBA00005464"/>
    </source>
</evidence>
<gene>
    <name evidence="11" type="primary">tig</name>
    <name evidence="15" type="ORF">CKO25_16630</name>
</gene>
<dbReference type="RefSeq" id="WP_200389057.1">
    <property type="nucleotide sequence ID" value="NZ_NRSD01000022.1"/>
</dbReference>
<dbReference type="GO" id="GO:0043022">
    <property type="term" value="F:ribosome binding"/>
    <property type="evidence" value="ECO:0007669"/>
    <property type="project" value="TreeGrafter"/>
</dbReference>
<keyword evidence="9 11" id="KW-0131">Cell cycle</keyword>
<keyword evidence="16" id="KW-1185">Reference proteome</keyword>
<evidence type="ECO:0000256" key="3">
    <source>
        <dbReference type="ARBA" id="ARBA00013194"/>
    </source>
</evidence>
<evidence type="ECO:0000256" key="5">
    <source>
        <dbReference type="ARBA" id="ARBA00022618"/>
    </source>
</evidence>
<dbReference type="EMBL" id="NRSD01000022">
    <property type="protein sequence ID" value="MBK1646243.1"/>
    <property type="molecule type" value="Genomic_DNA"/>
</dbReference>
<dbReference type="PANTHER" id="PTHR30560:SF3">
    <property type="entry name" value="TRIGGER FACTOR-LIKE PROTEIN TIG, CHLOROPLASTIC"/>
    <property type="match status" value="1"/>
</dbReference>
<dbReference type="GO" id="GO:0051083">
    <property type="term" value="P:'de novo' cotranslational protein folding"/>
    <property type="evidence" value="ECO:0007669"/>
    <property type="project" value="TreeGrafter"/>
</dbReference>
<evidence type="ECO:0000256" key="12">
    <source>
        <dbReference type="PROSITE-ProRule" id="PRU00277"/>
    </source>
</evidence>
<dbReference type="SUPFAM" id="SSF109998">
    <property type="entry name" value="Triger factor/SurA peptide-binding domain-like"/>
    <property type="match status" value="1"/>
</dbReference>
<dbReference type="Gene3D" id="3.30.70.1050">
    <property type="entry name" value="Trigger factor ribosome-binding domain"/>
    <property type="match status" value="1"/>
</dbReference>
<sequence length="431" mass="48297">MQVSVETGEGLERRLTIELPYEQIASEVDKRLQEMSRNARLPGFRPGKVPIQVLRKRYGEAVRREIFGEMVESSFPEAVAQTSLRPAGMPRIEPSIDLAEQRIGYTAVFEILPEFEIVSLADRVLKSPISEITEADVETMIETLRRQRANWVVTEQPAELGDRLTINFTGTLEGEPFEGGSGQEVILELGSGRMIPGFEAGLVGAETGSQRTLELVFPESYHVEHLAGKPVRFEVTVGQVERSELPEVDADFLAIYGVEDGDQARFRADVRANMEREMRRRLESRRKQAVMDLLLEAHEVEIPGVLVESEKRAMADQMRETLGQAKLDLPLEMFAEPARRRVSLGLIVGEIVKQQGLQADPDRVRAVVAENAASYEHPEAVLEYFLKDPQTMASIEGLVLEEQVVSWVLEQVQLEESAITFAQLTENESPS</sequence>
<comment type="caution">
    <text evidence="15">The sequence shown here is derived from an EMBL/GenBank/DDBJ whole genome shotgun (WGS) entry which is preliminary data.</text>
</comment>
<comment type="domain">
    <text evidence="11">Consists of 3 domains; the N-terminus binds the ribosome, the middle domain has PPIase activity, while the C-terminus has intrinsic chaperone activity on its own.</text>
</comment>
<keyword evidence="6 11" id="KW-0697">Rotamase</keyword>
<dbReference type="PIRSF" id="PIRSF003095">
    <property type="entry name" value="Trigger_factor"/>
    <property type="match status" value="1"/>
</dbReference>
<dbReference type="SUPFAM" id="SSF102735">
    <property type="entry name" value="Trigger factor ribosome-binding domain"/>
    <property type="match status" value="1"/>
</dbReference>
<dbReference type="AlphaFoldDB" id="A0A9X0WKJ5"/>
<dbReference type="Pfam" id="PF05698">
    <property type="entry name" value="Trigger_C"/>
    <property type="match status" value="1"/>
</dbReference>
<dbReference type="PANTHER" id="PTHR30560">
    <property type="entry name" value="TRIGGER FACTOR CHAPERONE AND PEPTIDYL-PROLYL CIS/TRANS ISOMERASE"/>
    <property type="match status" value="1"/>
</dbReference>
<dbReference type="Gene3D" id="3.10.50.40">
    <property type="match status" value="1"/>
</dbReference>
<dbReference type="SUPFAM" id="SSF54534">
    <property type="entry name" value="FKBP-like"/>
    <property type="match status" value="1"/>
</dbReference>
<dbReference type="GO" id="GO:0003755">
    <property type="term" value="F:peptidyl-prolyl cis-trans isomerase activity"/>
    <property type="evidence" value="ECO:0007669"/>
    <property type="project" value="UniProtKB-UniRule"/>
</dbReference>
<dbReference type="InterPro" id="IPR005215">
    <property type="entry name" value="Trig_fac"/>
</dbReference>
<reference evidence="15 16" key="1">
    <citation type="journal article" date="2020" name="Microorganisms">
        <title>Osmotic Adaptation and Compatible Solute Biosynthesis of Phototrophic Bacteria as Revealed from Genome Analyses.</title>
        <authorList>
            <person name="Imhoff J.F."/>
            <person name="Rahn T."/>
            <person name="Kunzel S."/>
            <person name="Keller A."/>
            <person name="Neulinger S.C."/>
        </authorList>
    </citation>
    <scope>NUCLEOTIDE SEQUENCE [LARGE SCALE GENOMIC DNA]</scope>
    <source>
        <strain evidence="15 16">DSM 21303</strain>
    </source>
</reference>
<evidence type="ECO:0000313" key="16">
    <source>
        <dbReference type="Proteomes" id="UP001138802"/>
    </source>
</evidence>
<dbReference type="InterPro" id="IPR008881">
    <property type="entry name" value="Trigger_fac_ribosome-bd_bac"/>
</dbReference>
<evidence type="ECO:0000256" key="13">
    <source>
        <dbReference type="RuleBase" id="RU003914"/>
    </source>
</evidence>
<evidence type="ECO:0000256" key="8">
    <source>
        <dbReference type="ARBA" id="ARBA00023235"/>
    </source>
</evidence>
<keyword evidence="7 11" id="KW-0143">Chaperone</keyword>
<evidence type="ECO:0000313" key="15">
    <source>
        <dbReference type="EMBL" id="MBK1646243.1"/>
    </source>
</evidence>
<dbReference type="FunFam" id="3.10.50.40:FF:000001">
    <property type="entry name" value="Trigger factor"/>
    <property type="match status" value="1"/>
</dbReference>
<dbReference type="InterPro" id="IPR037041">
    <property type="entry name" value="Trigger_fac_C_sf"/>
</dbReference>
<evidence type="ECO:0000256" key="6">
    <source>
        <dbReference type="ARBA" id="ARBA00023110"/>
    </source>
</evidence>
<evidence type="ECO:0000256" key="11">
    <source>
        <dbReference type="HAMAP-Rule" id="MF_00303"/>
    </source>
</evidence>
<comment type="similarity">
    <text evidence="2 11 13">Belongs to the FKBP-type PPIase family. Tig subfamily.</text>
</comment>
<keyword evidence="11" id="KW-0963">Cytoplasm</keyword>
<dbReference type="Pfam" id="PF00254">
    <property type="entry name" value="FKBP_C"/>
    <property type="match status" value="1"/>
</dbReference>
<dbReference type="GO" id="GO:0015031">
    <property type="term" value="P:protein transport"/>
    <property type="evidence" value="ECO:0007669"/>
    <property type="project" value="UniProtKB-UniRule"/>
</dbReference>
<evidence type="ECO:0000256" key="10">
    <source>
        <dbReference type="ARBA" id="ARBA00029986"/>
    </source>
</evidence>
<organism evidence="15 16">
    <name type="scientific">Thiocapsa imhoffii</name>
    <dbReference type="NCBI Taxonomy" id="382777"/>
    <lineage>
        <taxon>Bacteria</taxon>
        <taxon>Pseudomonadati</taxon>
        <taxon>Pseudomonadota</taxon>
        <taxon>Gammaproteobacteria</taxon>
        <taxon>Chromatiales</taxon>
        <taxon>Chromatiaceae</taxon>
        <taxon>Thiocapsa</taxon>
    </lineage>
</organism>
<evidence type="ECO:0000259" key="14">
    <source>
        <dbReference type="PROSITE" id="PS50059"/>
    </source>
</evidence>
<evidence type="ECO:0000256" key="9">
    <source>
        <dbReference type="ARBA" id="ARBA00023306"/>
    </source>
</evidence>
<dbReference type="GO" id="GO:0044183">
    <property type="term" value="F:protein folding chaperone"/>
    <property type="evidence" value="ECO:0007669"/>
    <property type="project" value="TreeGrafter"/>
</dbReference>
<dbReference type="InterPro" id="IPR008880">
    <property type="entry name" value="Trigger_fac_C"/>
</dbReference>
<dbReference type="InterPro" id="IPR046357">
    <property type="entry name" value="PPIase_dom_sf"/>
</dbReference>
<name>A0A9X0WKJ5_9GAMM</name>
<dbReference type="InterPro" id="IPR036611">
    <property type="entry name" value="Trigger_fac_ribosome-bd_sf"/>
</dbReference>
<dbReference type="PROSITE" id="PS50059">
    <property type="entry name" value="FKBP_PPIASE"/>
    <property type="match status" value="1"/>
</dbReference>
<evidence type="ECO:0000256" key="1">
    <source>
        <dbReference type="ARBA" id="ARBA00000971"/>
    </source>
</evidence>
<dbReference type="InterPro" id="IPR001179">
    <property type="entry name" value="PPIase_FKBP_dom"/>
</dbReference>
<comment type="subcellular location">
    <subcellularLocation>
        <location evidence="11">Cytoplasm</location>
    </subcellularLocation>
    <text evidence="11">About half TF is bound to the ribosome near the polypeptide exit tunnel while the other half is free in the cytoplasm.</text>
</comment>
<dbReference type="EC" id="5.2.1.8" evidence="3 11"/>
<accession>A0A9X0WKJ5</accession>